<organism evidence="8 9">
    <name type="scientific">Algoriella xinjiangensis</name>
    <dbReference type="NCBI Taxonomy" id="684065"/>
    <lineage>
        <taxon>Bacteria</taxon>
        <taxon>Pseudomonadati</taxon>
        <taxon>Bacteroidota</taxon>
        <taxon>Flavobacteriia</taxon>
        <taxon>Flavobacteriales</taxon>
        <taxon>Weeksellaceae</taxon>
        <taxon>Algoriella</taxon>
    </lineage>
</organism>
<protein>
    <submittedName>
        <fullName evidence="8">Integral membrane protein</fullName>
    </submittedName>
</protein>
<feature type="transmembrane region" description="Helical" evidence="6">
    <location>
        <begin position="40"/>
        <end position="64"/>
    </location>
</feature>
<evidence type="ECO:0000259" key="7">
    <source>
        <dbReference type="Pfam" id="PF12823"/>
    </source>
</evidence>
<keyword evidence="2" id="KW-1003">Cell membrane</keyword>
<comment type="subcellular location">
    <subcellularLocation>
        <location evidence="1">Cell membrane</location>
        <topology evidence="1">Multi-pass membrane protein</topology>
    </subcellularLocation>
</comment>
<feature type="transmembrane region" description="Helical" evidence="6">
    <location>
        <begin position="76"/>
        <end position="96"/>
    </location>
</feature>
<dbReference type="OrthoDB" id="1272288at2"/>
<dbReference type="Pfam" id="PF12823">
    <property type="entry name" value="DUF3817"/>
    <property type="match status" value="1"/>
</dbReference>
<dbReference type="Proteomes" id="UP000199149">
    <property type="component" value="Unassembled WGS sequence"/>
</dbReference>
<dbReference type="NCBIfam" id="TIGR03954">
    <property type="entry name" value="integ_memb_HG"/>
    <property type="match status" value="1"/>
</dbReference>
<dbReference type="RefSeq" id="WP_092908960.1">
    <property type="nucleotide sequence ID" value="NZ_FOUZ01000012.1"/>
</dbReference>
<evidence type="ECO:0000256" key="1">
    <source>
        <dbReference type="ARBA" id="ARBA00004651"/>
    </source>
</evidence>
<dbReference type="PANTHER" id="PTHR40077">
    <property type="entry name" value="MEMBRANE PROTEIN-RELATED"/>
    <property type="match status" value="1"/>
</dbReference>
<dbReference type="AlphaFoldDB" id="A0A1I4Z512"/>
<evidence type="ECO:0000313" key="8">
    <source>
        <dbReference type="EMBL" id="SFN45133.1"/>
    </source>
</evidence>
<keyword evidence="9" id="KW-1185">Reference proteome</keyword>
<evidence type="ECO:0000256" key="4">
    <source>
        <dbReference type="ARBA" id="ARBA00022989"/>
    </source>
</evidence>
<feature type="transmembrane region" description="Helical" evidence="6">
    <location>
        <begin position="12"/>
        <end position="34"/>
    </location>
</feature>
<dbReference type="InterPro" id="IPR023845">
    <property type="entry name" value="DUF3817_TM"/>
</dbReference>
<dbReference type="EMBL" id="FOUZ01000012">
    <property type="protein sequence ID" value="SFN45133.1"/>
    <property type="molecule type" value="Genomic_DNA"/>
</dbReference>
<evidence type="ECO:0000313" key="9">
    <source>
        <dbReference type="Proteomes" id="UP000199149"/>
    </source>
</evidence>
<evidence type="ECO:0000256" key="2">
    <source>
        <dbReference type="ARBA" id="ARBA00022475"/>
    </source>
</evidence>
<name>A0A1I4Z512_9FLAO</name>
<accession>A0A1I4Z512</accession>
<gene>
    <name evidence="8" type="ORF">SAMN05421738_112105</name>
</gene>
<proteinExistence type="predicted"/>
<feature type="domain" description="DUF3817" evidence="7">
    <location>
        <begin position="11"/>
        <end position="96"/>
    </location>
</feature>
<dbReference type="PANTHER" id="PTHR40077:SF1">
    <property type="entry name" value="MEMBRANE PROTEIN"/>
    <property type="match status" value="1"/>
</dbReference>
<evidence type="ECO:0000256" key="5">
    <source>
        <dbReference type="ARBA" id="ARBA00023136"/>
    </source>
</evidence>
<keyword evidence="4 6" id="KW-1133">Transmembrane helix</keyword>
<dbReference type="STRING" id="684065.SAMN05421738_112105"/>
<reference evidence="9" key="1">
    <citation type="submission" date="2016-10" db="EMBL/GenBank/DDBJ databases">
        <authorList>
            <person name="Varghese N."/>
            <person name="Submissions S."/>
        </authorList>
    </citation>
    <scope>NUCLEOTIDE SEQUENCE [LARGE SCALE GENOMIC DNA]</scope>
    <source>
        <strain evidence="9">XJ109</strain>
    </source>
</reference>
<evidence type="ECO:0000256" key="6">
    <source>
        <dbReference type="SAM" id="Phobius"/>
    </source>
</evidence>
<keyword evidence="5 6" id="KW-0472">Membrane</keyword>
<sequence length="105" mass="12641">MINISDEKLKKWFSVACIWETISCALLFLVAMPIKYQFDYVLPMPFAGCFHGFWFTVYLLLLFRVKKIYKWDDEDFIFYMIYAFIPFATLLVHKAIEEDKTKENK</sequence>
<dbReference type="GO" id="GO:0005886">
    <property type="term" value="C:plasma membrane"/>
    <property type="evidence" value="ECO:0007669"/>
    <property type="project" value="UniProtKB-SubCell"/>
</dbReference>
<keyword evidence="3 6" id="KW-0812">Transmembrane</keyword>
<evidence type="ECO:0000256" key="3">
    <source>
        <dbReference type="ARBA" id="ARBA00022692"/>
    </source>
</evidence>